<reference evidence="6" key="2">
    <citation type="submission" date="2010-04" db="EMBL/GenBank/DDBJ databases">
        <authorList>
            <person name="Buell R."/>
            <person name="Hamilton J."/>
            <person name="Hostetler J."/>
        </authorList>
    </citation>
    <scope>NUCLEOTIDE SEQUENCE [LARGE SCALE GENOMIC DNA]</scope>
    <source>
        <strain evidence="6">DAOM:BR144</strain>
    </source>
</reference>
<dbReference type="Gene3D" id="1.25.40.20">
    <property type="entry name" value="Ankyrin repeat-containing domain"/>
    <property type="match status" value="2"/>
</dbReference>
<evidence type="ECO:0000256" key="2">
    <source>
        <dbReference type="ARBA" id="ARBA00023043"/>
    </source>
</evidence>
<organism evidence="5 6">
    <name type="scientific">Globisporangium ultimum (strain ATCC 200006 / CBS 805.95 / DAOM BR144)</name>
    <name type="common">Pythium ultimum</name>
    <dbReference type="NCBI Taxonomy" id="431595"/>
    <lineage>
        <taxon>Eukaryota</taxon>
        <taxon>Sar</taxon>
        <taxon>Stramenopiles</taxon>
        <taxon>Oomycota</taxon>
        <taxon>Peronosporomycetes</taxon>
        <taxon>Pythiales</taxon>
        <taxon>Pythiaceae</taxon>
        <taxon>Globisporangium</taxon>
    </lineage>
</organism>
<evidence type="ECO:0000256" key="4">
    <source>
        <dbReference type="SAM" id="MobiDB-lite"/>
    </source>
</evidence>
<evidence type="ECO:0000256" key="3">
    <source>
        <dbReference type="PROSITE-ProRule" id="PRU00023"/>
    </source>
</evidence>
<dbReference type="PANTHER" id="PTHR24198:SF165">
    <property type="entry name" value="ANKYRIN REPEAT-CONTAINING PROTEIN-RELATED"/>
    <property type="match status" value="1"/>
</dbReference>
<dbReference type="PANTHER" id="PTHR24198">
    <property type="entry name" value="ANKYRIN REPEAT AND PROTEIN KINASE DOMAIN-CONTAINING PROTEIN"/>
    <property type="match status" value="1"/>
</dbReference>
<dbReference type="Pfam" id="PF12796">
    <property type="entry name" value="Ank_2"/>
    <property type="match status" value="2"/>
</dbReference>
<dbReference type="PROSITE" id="PS50088">
    <property type="entry name" value="ANK_REPEAT"/>
    <property type="match status" value="6"/>
</dbReference>
<dbReference type="SUPFAM" id="SSF48403">
    <property type="entry name" value="Ankyrin repeat"/>
    <property type="match status" value="1"/>
</dbReference>
<feature type="repeat" description="ANK" evidence="3">
    <location>
        <begin position="245"/>
        <end position="277"/>
    </location>
</feature>
<dbReference type="InParanoid" id="K3X5A2"/>
<feature type="repeat" description="ANK" evidence="3">
    <location>
        <begin position="48"/>
        <end position="80"/>
    </location>
</feature>
<sequence>IVKVFIQALGNEAIERHYVLHYAASGGRVRVLEYLTSLAPNLDTEDEDGLTPLGTAVCDFKPRALRCLLVHGADIHAKDHKNKDFSYPHIAAEVNNVKATEILIASGADVRARDDLGGTPLHVAAACGAMDVLKVLLEHGADPYAETHTGFTVVHAAASNSRLSALQYLEERGWTRDFEKEFRGEPQMTPLTLAAGSWEACEAGLVQYLVDFQNRQRMNTSDSDPQLHGPSRTHTATRSEFQREYRSDALLSAAECGHLDVVKYLCDNGAEIDMLARLGTAALMTASMYGHVDVVHYLLTERSARIASRDYDGLTAFHIAVKHGRDDTVKLLIAHGALVDDRTKPVPANEAVPFPELVPIHFAAQSGHFNVLKTLIKHGADLEIENADGLRTIQQVRSTEKGEICGAVGYLLSLGTVDEYSYCE</sequence>
<proteinExistence type="predicted"/>
<evidence type="ECO:0000256" key="1">
    <source>
        <dbReference type="ARBA" id="ARBA00022737"/>
    </source>
</evidence>
<feature type="region of interest" description="Disordered" evidence="4">
    <location>
        <begin position="219"/>
        <end position="239"/>
    </location>
</feature>
<keyword evidence="6" id="KW-1185">Reference proteome</keyword>
<name>K3X5A2_GLOUD</name>
<feature type="repeat" description="ANK" evidence="3">
    <location>
        <begin position="83"/>
        <end position="115"/>
    </location>
</feature>
<dbReference type="EnsemblProtists" id="PYU1_T012401">
    <property type="protein sequence ID" value="PYU1_T012401"/>
    <property type="gene ID" value="PYU1_G012375"/>
</dbReference>
<dbReference type="SMART" id="SM00248">
    <property type="entry name" value="ANK"/>
    <property type="match status" value="9"/>
</dbReference>
<dbReference type="EMBL" id="GL376608">
    <property type="status" value="NOT_ANNOTATED_CDS"/>
    <property type="molecule type" value="Genomic_DNA"/>
</dbReference>
<keyword evidence="1" id="KW-0677">Repeat</keyword>
<dbReference type="Proteomes" id="UP000019132">
    <property type="component" value="Unassembled WGS sequence"/>
</dbReference>
<accession>K3X5A2</accession>
<dbReference type="InterPro" id="IPR002110">
    <property type="entry name" value="Ankyrin_rpt"/>
</dbReference>
<dbReference type="STRING" id="431595.K3X5A2"/>
<dbReference type="AlphaFoldDB" id="K3X5A2"/>
<keyword evidence="2 3" id="KW-0040">ANK repeat</keyword>
<dbReference type="HOGENOM" id="CLU_000134_48_9_1"/>
<feature type="repeat" description="ANK" evidence="3">
    <location>
        <begin position="355"/>
        <end position="387"/>
    </location>
</feature>
<dbReference type="InterPro" id="IPR036770">
    <property type="entry name" value="Ankyrin_rpt-contain_sf"/>
</dbReference>
<dbReference type="PROSITE" id="PS50297">
    <property type="entry name" value="ANK_REP_REGION"/>
    <property type="match status" value="3"/>
</dbReference>
<evidence type="ECO:0000313" key="5">
    <source>
        <dbReference type="EnsemblProtists" id="PYU1_T012401"/>
    </source>
</evidence>
<feature type="repeat" description="ANK" evidence="3">
    <location>
        <begin position="116"/>
        <end position="148"/>
    </location>
</feature>
<feature type="repeat" description="ANK" evidence="3">
    <location>
        <begin position="312"/>
        <end position="344"/>
    </location>
</feature>
<dbReference type="PRINTS" id="PR01415">
    <property type="entry name" value="ANKYRIN"/>
</dbReference>
<reference evidence="6" key="1">
    <citation type="journal article" date="2010" name="Genome Biol.">
        <title>Genome sequence of the necrotrophic plant pathogen Pythium ultimum reveals original pathogenicity mechanisms and effector repertoire.</title>
        <authorList>
            <person name="Levesque C.A."/>
            <person name="Brouwer H."/>
            <person name="Cano L."/>
            <person name="Hamilton J.P."/>
            <person name="Holt C."/>
            <person name="Huitema E."/>
            <person name="Raffaele S."/>
            <person name="Robideau G.P."/>
            <person name="Thines M."/>
            <person name="Win J."/>
            <person name="Zerillo M.M."/>
            <person name="Beakes G.W."/>
            <person name="Boore J.L."/>
            <person name="Busam D."/>
            <person name="Dumas B."/>
            <person name="Ferriera S."/>
            <person name="Fuerstenberg S.I."/>
            <person name="Gachon C.M."/>
            <person name="Gaulin E."/>
            <person name="Govers F."/>
            <person name="Grenville-Briggs L."/>
            <person name="Horner N."/>
            <person name="Hostetler J."/>
            <person name="Jiang R.H."/>
            <person name="Johnson J."/>
            <person name="Krajaejun T."/>
            <person name="Lin H."/>
            <person name="Meijer H.J."/>
            <person name="Moore B."/>
            <person name="Morris P."/>
            <person name="Phuntmart V."/>
            <person name="Puiu D."/>
            <person name="Shetty J."/>
            <person name="Stajich J.E."/>
            <person name="Tripathy S."/>
            <person name="Wawra S."/>
            <person name="van West P."/>
            <person name="Whitty B.R."/>
            <person name="Coutinho P.M."/>
            <person name="Henrissat B."/>
            <person name="Martin F."/>
            <person name="Thomas P.D."/>
            <person name="Tyler B.M."/>
            <person name="De Vries R.P."/>
            <person name="Kamoun S."/>
            <person name="Yandell M."/>
            <person name="Tisserat N."/>
            <person name="Buell C.R."/>
        </authorList>
    </citation>
    <scope>NUCLEOTIDE SEQUENCE</scope>
    <source>
        <strain evidence="6">DAOM:BR144</strain>
    </source>
</reference>
<dbReference type="GO" id="GO:0005737">
    <property type="term" value="C:cytoplasm"/>
    <property type="evidence" value="ECO:0007669"/>
    <property type="project" value="TreeGrafter"/>
</dbReference>
<evidence type="ECO:0000313" key="6">
    <source>
        <dbReference type="Proteomes" id="UP000019132"/>
    </source>
</evidence>
<reference evidence="5" key="3">
    <citation type="submission" date="2015-02" db="UniProtKB">
        <authorList>
            <consortium name="EnsemblProtists"/>
        </authorList>
    </citation>
    <scope>IDENTIFICATION</scope>
    <source>
        <strain evidence="5">DAOM BR144</strain>
    </source>
</reference>
<dbReference type="eggNOG" id="KOG4177">
    <property type="taxonomic scope" value="Eukaryota"/>
</dbReference>
<dbReference type="Pfam" id="PF00023">
    <property type="entry name" value="Ank"/>
    <property type="match status" value="1"/>
</dbReference>
<dbReference type="VEuPathDB" id="FungiDB:PYU1_G012375"/>
<protein>
    <submittedName>
        <fullName evidence="5">Uncharacterized protein</fullName>
    </submittedName>
</protein>